<comment type="caution">
    <text evidence="2">The sequence shown here is derived from an EMBL/GenBank/DDBJ whole genome shotgun (WGS) entry which is preliminary data.</text>
</comment>
<reference evidence="2" key="1">
    <citation type="submission" date="2021-04" db="EMBL/GenBank/DDBJ databases">
        <authorList>
            <person name="Chebbi M.A.C M."/>
        </authorList>
    </citation>
    <scope>NUCLEOTIDE SEQUENCE</scope>
</reference>
<dbReference type="Proteomes" id="UP000786811">
    <property type="component" value="Unassembled WGS sequence"/>
</dbReference>
<dbReference type="EMBL" id="CAJNRD030001124">
    <property type="protein sequence ID" value="CAG5109298.1"/>
    <property type="molecule type" value="Genomic_DNA"/>
</dbReference>
<dbReference type="Pfam" id="PF20700">
    <property type="entry name" value="Mutator"/>
    <property type="match status" value="1"/>
</dbReference>
<proteinExistence type="predicted"/>
<evidence type="ECO:0000313" key="2">
    <source>
        <dbReference type="EMBL" id="CAG5109298.1"/>
    </source>
</evidence>
<name>A0A8J2MV76_COTCN</name>
<dbReference type="InterPro" id="IPR049012">
    <property type="entry name" value="Mutator_transp_dom"/>
</dbReference>
<dbReference type="OrthoDB" id="7698403at2759"/>
<evidence type="ECO:0000313" key="3">
    <source>
        <dbReference type="Proteomes" id="UP000786811"/>
    </source>
</evidence>
<protein>
    <recommendedName>
        <fullName evidence="1">Mutator-like transposase domain-containing protein</fullName>
    </recommendedName>
</protein>
<organism evidence="2 3">
    <name type="scientific">Cotesia congregata</name>
    <name type="common">Parasitoid wasp</name>
    <name type="synonym">Apanteles congregatus</name>
    <dbReference type="NCBI Taxonomy" id="51543"/>
    <lineage>
        <taxon>Eukaryota</taxon>
        <taxon>Metazoa</taxon>
        <taxon>Ecdysozoa</taxon>
        <taxon>Arthropoda</taxon>
        <taxon>Hexapoda</taxon>
        <taxon>Insecta</taxon>
        <taxon>Pterygota</taxon>
        <taxon>Neoptera</taxon>
        <taxon>Endopterygota</taxon>
        <taxon>Hymenoptera</taxon>
        <taxon>Apocrita</taxon>
        <taxon>Ichneumonoidea</taxon>
        <taxon>Braconidae</taxon>
        <taxon>Microgastrinae</taxon>
        <taxon>Cotesia</taxon>
    </lineage>
</organism>
<accession>A0A8J2MV76</accession>
<evidence type="ECO:0000259" key="1">
    <source>
        <dbReference type="Pfam" id="PF20700"/>
    </source>
</evidence>
<dbReference type="AlphaFoldDB" id="A0A8J2MV76"/>
<gene>
    <name evidence="2" type="ORF">HICCMSTLAB_LOCUS13934</name>
</gene>
<keyword evidence="3" id="KW-1185">Reference proteome</keyword>
<feature type="domain" description="Mutator-like transposase" evidence="1">
    <location>
        <begin position="51"/>
        <end position="129"/>
    </location>
</feature>
<sequence length="132" mass="14850">MQKRTKKKEKCDLTSSLSDIVPGRRIIECKALLDLENIKREERRGLAFNVSNEVSTDKQHVDPTTKRQPFDINSKFAIGALHSGIGATHVNKMLASVDMPSIDSKMFKKYENEIGTAVEEVAKESCRTLIEN</sequence>